<protein>
    <submittedName>
        <fullName evidence="1">Uncharacterized protein</fullName>
    </submittedName>
</protein>
<sequence>MTPEKEQALKDYIKGIAQILYEETSPEQCKDARKY</sequence>
<dbReference type="Proteomes" id="UP000003835">
    <property type="component" value="Unassembled WGS sequence"/>
</dbReference>
<dbReference type="HOGENOM" id="CLU_3364368_0_0_3"/>
<dbReference type="EMBL" id="DS989858">
    <property type="protein sequence ID" value="EDX73280.1"/>
    <property type="molecule type" value="Genomic_DNA"/>
</dbReference>
<name>B4VXH8_9CYAN</name>
<organism evidence="1 2">
    <name type="scientific">Coleofasciculus chthonoplastes PCC 7420</name>
    <dbReference type="NCBI Taxonomy" id="118168"/>
    <lineage>
        <taxon>Bacteria</taxon>
        <taxon>Bacillati</taxon>
        <taxon>Cyanobacteriota</taxon>
        <taxon>Cyanophyceae</taxon>
        <taxon>Coleofasciculales</taxon>
        <taxon>Coleofasciculaceae</taxon>
        <taxon>Coleofasciculus</taxon>
    </lineage>
</organism>
<evidence type="ECO:0000313" key="2">
    <source>
        <dbReference type="Proteomes" id="UP000003835"/>
    </source>
</evidence>
<reference evidence="1 2" key="1">
    <citation type="submission" date="2008-07" db="EMBL/GenBank/DDBJ databases">
        <authorList>
            <person name="Tandeau de Marsac N."/>
            <person name="Ferriera S."/>
            <person name="Johnson J."/>
            <person name="Kravitz S."/>
            <person name="Beeson K."/>
            <person name="Sutton G."/>
            <person name="Rogers Y.-H."/>
            <person name="Friedman R."/>
            <person name="Frazier M."/>
            <person name="Venter J.C."/>
        </authorList>
    </citation>
    <scope>NUCLEOTIDE SEQUENCE [LARGE SCALE GENOMIC DNA]</scope>
    <source>
        <strain evidence="1 2">PCC 7420</strain>
    </source>
</reference>
<accession>B4VXH8</accession>
<keyword evidence="2" id="KW-1185">Reference proteome</keyword>
<evidence type="ECO:0000313" key="1">
    <source>
        <dbReference type="EMBL" id="EDX73280.1"/>
    </source>
</evidence>
<dbReference type="AlphaFoldDB" id="B4VXH8"/>
<dbReference type="STRING" id="118168.MC7420_1076"/>
<gene>
    <name evidence="1" type="ORF">MC7420_1076</name>
</gene>
<proteinExistence type="predicted"/>